<keyword evidence="4" id="KW-1185">Reference proteome</keyword>
<feature type="domain" description="Sulfatase N-terminal" evidence="2">
    <location>
        <begin position="7"/>
        <end position="378"/>
    </location>
</feature>
<evidence type="ECO:0000313" key="4">
    <source>
        <dbReference type="Proteomes" id="UP001597052"/>
    </source>
</evidence>
<gene>
    <name evidence="3" type="ORF">ACFSBW_12180</name>
</gene>
<dbReference type="EMBL" id="JBHUDM010000003">
    <property type="protein sequence ID" value="MFD1642631.1"/>
    <property type="molecule type" value="Genomic_DNA"/>
</dbReference>
<proteinExistence type="inferred from homology"/>
<dbReference type="Proteomes" id="UP001597052">
    <property type="component" value="Unassembled WGS sequence"/>
</dbReference>
<dbReference type="SUPFAM" id="SSF53649">
    <property type="entry name" value="Alkaline phosphatase-like"/>
    <property type="match status" value="1"/>
</dbReference>
<dbReference type="CDD" id="cd16148">
    <property type="entry name" value="sulfatase_like"/>
    <property type="match status" value="1"/>
</dbReference>
<evidence type="ECO:0000259" key="2">
    <source>
        <dbReference type="Pfam" id="PF00884"/>
    </source>
</evidence>
<dbReference type="InterPro" id="IPR017850">
    <property type="entry name" value="Alkaline_phosphatase_core_sf"/>
</dbReference>
<dbReference type="PANTHER" id="PTHR42693">
    <property type="entry name" value="ARYLSULFATASE FAMILY MEMBER"/>
    <property type="match status" value="1"/>
</dbReference>
<dbReference type="Gene3D" id="3.40.720.10">
    <property type="entry name" value="Alkaline Phosphatase, subunit A"/>
    <property type="match status" value="1"/>
</dbReference>
<dbReference type="AlphaFoldDB" id="A0ABD6DCK1"/>
<dbReference type="InterPro" id="IPR000917">
    <property type="entry name" value="Sulfatase_N"/>
</dbReference>
<name>A0ABD6DCK1_9EURY</name>
<dbReference type="PANTHER" id="PTHR42693:SF33">
    <property type="entry name" value="ARYLSULFATASE"/>
    <property type="match status" value="1"/>
</dbReference>
<accession>A0ABD6DCK1</accession>
<sequence>MTTASQPNVILLVLDACRVDRARDHAPHLRQLGRDGVWFENAVAPATWTQPSHASIFTGKYPHEHGITQPSQSTAPTDLIDQFSERGYSTHGVSGNGFVSPLWQFDRAFDTFRYTQTPEPFPKGLDTYTYLRNRDDNMSTSDMATSVIKACLRHDRPLQSSLNLASVGINAFSRRYLPQLTRIPHQTFVPNPQHSYSPEKNTTLLEERIHKEAPRDQPFFMFANYMDTHRPYQSPPDLQRKHLGHRISKSEFERLNDDVAAPWEFIRLVQNDAVDDSDLETLRHMYAASVESVDRHIQRLVDAVDEAGIRDETAIVVVGDHGENLGETDCMGRQRFGHEASISDALARVPFVISHPELNGNIEELVSVKDVYDFLLQASDPDVPTEDVTPVEPDSEPVVCEYPALGDNEFYDRYPDIDRSYLRQRVSVNSVAAYEDDWRIIIESDGTELAFHADEQAEIETAPTTVVRTARDACEQLSTLSGVDTAPETKSRLKELGYL</sequence>
<comment type="similarity">
    <text evidence="1">Belongs to the sulfatase family.</text>
</comment>
<protein>
    <submittedName>
        <fullName evidence="3">Sulfatase</fullName>
    </submittedName>
</protein>
<dbReference type="RefSeq" id="WP_256396030.1">
    <property type="nucleotide sequence ID" value="NZ_JANHDJ010000003.1"/>
</dbReference>
<dbReference type="InterPro" id="IPR050738">
    <property type="entry name" value="Sulfatase"/>
</dbReference>
<reference evidence="3 4" key="1">
    <citation type="journal article" date="2019" name="Int. J. Syst. Evol. Microbiol.">
        <title>The Global Catalogue of Microorganisms (GCM) 10K type strain sequencing project: providing services to taxonomists for standard genome sequencing and annotation.</title>
        <authorList>
            <consortium name="The Broad Institute Genomics Platform"/>
            <consortium name="The Broad Institute Genome Sequencing Center for Infectious Disease"/>
            <person name="Wu L."/>
            <person name="Ma J."/>
        </authorList>
    </citation>
    <scope>NUCLEOTIDE SEQUENCE [LARGE SCALE GENOMIC DNA]</scope>
    <source>
        <strain evidence="3 4">CGMCC 1.10593</strain>
    </source>
</reference>
<evidence type="ECO:0000256" key="1">
    <source>
        <dbReference type="ARBA" id="ARBA00008779"/>
    </source>
</evidence>
<dbReference type="Pfam" id="PF00884">
    <property type="entry name" value="Sulfatase"/>
    <property type="match status" value="1"/>
</dbReference>
<comment type="caution">
    <text evidence="3">The sequence shown here is derived from an EMBL/GenBank/DDBJ whole genome shotgun (WGS) entry which is preliminary data.</text>
</comment>
<organism evidence="3 4">
    <name type="scientific">Halohasta litorea</name>
    <dbReference type="NCBI Taxonomy" id="869891"/>
    <lineage>
        <taxon>Archaea</taxon>
        <taxon>Methanobacteriati</taxon>
        <taxon>Methanobacteriota</taxon>
        <taxon>Stenosarchaea group</taxon>
        <taxon>Halobacteria</taxon>
        <taxon>Halobacteriales</taxon>
        <taxon>Haloferacaceae</taxon>
        <taxon>Halohasta</taxon>
    </lineage>
</organism>
<evidence type="ECO:0000313" key="3">
    <source>
        <dbReference type="EMBL" id="MFD1642631.1"/>
    </source>
</evidence>